<dbReference type="EMBL" id="CAMXCT020003269">
    <property type="protein sequence ID" value="CAL1156825.1"/>
    <property type="molecule type" value="Genomic_DNA"/>
</dbReference>
<feature type="non-terminal residue" evidence="5">
    <location>
        <position position="1"/>
    </location>
</feature>
<accession>A0A9P1D5P2</accession>
<dbReference type="Gene3D" id="3.30.420.10">
    <property type="entry name" value="Ribonuclease H-like superfamily/Ribonuclease H"/>
    <property type="match status" value="1"/>
</dbReference>
<keyword evidence="1" id="KW-0175">Coiled coil</keyword>
<feature type="region of interest" description="Disordered" evidence="2">
    <location>
        <begin position="322"/>
        <end position="349"/>
    </location>
</feature>
<dbReference type="Proteomes" id="UP001152797">
    <property type="component" value="Unassembled WGS sequence"/>
</dbReference>
<feature type="coiled-coil region" evidence="1">
    <location>
        <begin position="194"/>
        <end position="271"/>
    </location>
</feature>
<feature type="compositionally biased region" description="Basic residues" evidence="2">
    <location>
        <begin position="74"/>
        <end position="100"/>
    </location>
</feature>
<feature type="signal peptide" evidence="3">
    <location>
        <begin position="1"/>
        <end position="19"/>
    </location>
</feature>
<protein>
    <recommendedName>
        <fullName evidence="4">RNase H type-1 domain-containing protein</fullName>
    </recommendedName>
</protein>
<dbReference type="SUPFAM" id="SSF53098">
    <property type="entry name" value="Ribonuclease H-like"/>
    <property type="match status" value="1"/>
</dbReference>
<feature type="domain" description="RNase H type-1" evidence="4">
    <location>
        <begin position="1006"/>
        <end position="1156"/>
    </location>
</feature>
<dbReference type="PROSITE" id="PS50879">
    <property type="entry name" value="RNASE_H_1"/>
    <property type="match status" value="1"/>
</dbReference>
<evidence type="ECO:0000256" key="2">
    <source>
        <dbReference type="SAM" id="MobiDB-lite"/>
    </source>
</evidence>
<dbReference type="InterPro" id="IPR002156">
    <property type="entry name" value="RNaseH_domain"/>
</dbReference>
<evidence type="ECO:0000256" key="3">
    <source>
        <dbReference type="SAM" id="SignalP"/>
    </source>
</evidence>
<dbReference type="InterPro" id="IPR036397">
    <property type="entry name" value="RNaseH_sf"/>
</dbReference>
<feature type="region of interest" description="Disordered" evidence="2">
    <location>
        <begin position="413"/>
        <end position="433"/>
    </location>
</feature>
<keyword evidence="3" id="KW-0732">Signal</keyword>
<proteinExistence type="predicted"/>
<comment type="caution">
    <text evidence="5">The sequence shown here is derived from an EMBL/GenBank/DDBJ whole genome shotgun (WGS) entry which is preliminary data.</text>
</comment>
<dbReference type="GO" id="GO:0003676">
    <property type="term" value="F:nucleic acid binding"/>
    <property type="evidence" value="ECO:0007669"/>
    <property type="project" value="InterPro"/>
</dbReference>
<feature type="region of interest" description="Disordered" evidence="2">
    <location>
        <begin position="45"/>
        <end position="128"/>
    </location>
</feature>
<dbReference type="InterPro" id="IPR012337">
    <property type="entry name" value="RNaseH-like_sf"/>
</dbReference>
<name>A0A9P1D5P2_9DINO</name>
<evidence type="ECO:0000313" key="7">
    <source>
        <dbReference type="Proteomes" id="UP001152797"/>
    </source>
</evidence>
<reference evidence="5" key="1">
    <citation type="submission" date="2022-10" db="EMBL/GenBank/DDBJ databases">
        <authorList>
            <person name="Chen Y."/>
            <person name="Dougan E. K."/>
            <person name="Chan C."/>
            <person name="Rhodes N."/>
            <person name="Thang M."/>
        </authorList>
    </citation>
    <scope>NUCLEOTIDE SEQUENCE</scope>
</reference>
<feature type="chain" id="PRO_5043271169" description="RNase H type-1 domain-containing protein" evidence="3">
    <location>
        <begin position="20"/>
        <end position="1762"/>
    </location>
</feature>
<organism evidence="5">
    <name type="scientific">Cladocopium goreaui</name>
    <dbReference type="NCBI Taxonomy" id="2562237"/>
    <lineage>
        <taxon>Eukaryota</taxon>
        <taxon>Sar</taxon>
        <taxon>Alveolata</taxon>
        <taxon>Dinophyceae</taxon>
        <taxon>Suessiales</taxon>
        <taxon>Symbiodiniaceae</taxon>
        <taxon>Cladocopium</taxon>
    </lineage>
</organism>
<dbReference type="GO" id="GO:0004523">
    <property type="term" value="F:RNA-DNA hybrid ribonuclease activity"/>
    <property type="evidence" value="ECO:0007669"/>
    <property type="project" value="InterPro"/>
</dbReference>
<evidence type="ECO:0000313" key="5">
    <source>
        <dbReference type="EMBL" id="CAI4003450.1"/>
    </source>
</evidence>
<gene>
    <name evidence="5" type="ORF">C1SCF055_LOCUS29320</name>
</gene>
<evidence type="ECO:0000313" key="6">
    <source>
        <dbReference type="EMBL" id="CAL4790762.1"/>
    </source>
</evidence>
<feature type="compositionally biased region" description="Basic and acidic residues" evidence="2">
    <location>
        <begin position="328"/>
        <end position="342"/>
    </location>
</feature>
<evidence type="ECO:0000256" key="1">
    <source>
        <dbReference type="SAM" id="Coils"/>
    </source>
</evidence>
<dbReference type="EMBL" id="CAMXCT010003269">
    <property type="protein sequence ID" value="CAI4003450.1"/>
    <property type="molecule type" value="Genomic_DNA"/>
</dbReference>
<keyword evidence="7" id="KW-1185">Reference proteome</keyword>
<feature type="compositionally biased region" description="Polar residues" evidence="2">
    <location>
        <begin position="59"/>
        <end position="68"/>
    </location>
</feature>
<sequence>MYFSLLTLLSCFTLQSGDTYKEAEFAAAQSQGQNQWSYSSWKDWEEDWDDGEGDWQSSRSSHPTTRGKSPSAHASRKPKGRRSKASKNHGGPKGRGKGKNAKSQDSAVTATSSPPPPTPWPSFEQPPALPATTQAVAPTTAALNQHNADWIAAIKQDYPDRSTMPENLRAMVEKHEKTQAKSAVKSLHSATTALDKAQRQLSETLDAKQKHRASWISHLTESLKVWEASLEEYRRHQAGLQELVAKAKEDITAARKDIERLNAQVGTQQNAQTPLAVETQPEDSTDCEEERLRAALQGTLQACAGSLGLQVATPSSPVQTIVSDEEKEGQPGKRLRAADQEGKMQPTAPKQNCKQLLTEITAPAPAIAKSEVPSRACQVHEPGLSSDSIIDFIPGAPAFGFHAGSSFSFVSVDNDPHEKPDMPKPRQSDAEDSLTDEFLQAVRAANEAIDNAPQFPNNEPELASQPAFIQELWEIWTAHATLGPGFVEPLARIETWYTDHRRQLRCLLPRVVVLPREFSTWEALILNAWTDVALQGVETSLHLVYPTPEDCAPGICAQIVVVQQPLEHMKSLVISVYDSARESQRPSSFCQVLPARLGIDEVLAATGLSEVCDTRLPQNECSLWYGTTPIRSGQRVFVRSGYALRLSVRRGLAIELPDLLQMSDHALRVQLQSAMWGVLYRRPPWPAFSGDVYAMPNSSHWPRAEPIEVADTHDEATASNERRLDVPDWIRSLRDIHFARAHVDDPEEGAILSVSVWFVHGHTEESCLHPKVVRLDADQFSWRSTMVVAWLDSIRRAQPIDFHVVTPLPPDVHGASSDVHVILSQQLFADQRAILVTAGIPDAEFSGKQRAAIVTGQVAAMDIRSVMPSALRTFGILQVSQGDYVFPEEQSFRVANGDSFVLSIAPVGSGRAGQATSAQHDEEAEDETLMLQLATFPRPVEPKADPTPAFHASPPSLVVAYCSRDDWPNQIAGTQIQLTPLPEGLDLTAHTLFAMSCPEHSCEPELAHKVALYVDGSVCAGHAAWSVVAVKYDAVGAPALQGCLSGTVPTSTECPQWIGAQSEDNISAELTAVVAAMVAALCMDSGESIVVRPDLKLSVKLATLEWQCSAHPELGRLCQVLGAWFRKIHGTFCEVRGHTKHPWNDLADSLARWSASSQLQCGDIDWLPFHELICSHDVNWAWLFNAGPSLHQCLPPGSAGGSWQITPSYRRTYMPQFLPPDETWIQFDFCIASANVLALSDELPDMPASTAADRAVRLDRQWHAQFDGGFAHDDHFPVVMACQGWLKSSLGARKTVWDPRAFVDPVKKKQFQDALQTMPIPDWSTHVDNHAALLEANVLQLAKQHFQKTSRDRMRPRLSESTRNFISFKRSCLDYGRSQQLMNDRTFRAQLRGLEKETRQRVRQDQRQFYDGLVHDLSKAGELHDARHVYKLLSRLGGRSPKRPTANALPLLKQNGAPVTSFPAQQRLWMKQFAEVEAANIMSRDEFSRLLPACLGIAPCDLAFEVFPDVHEVMQQIHRAKRGKAAHRRGLELTIGDGKTELLWALRGEGKKRILQETAVSGNSIAVPLPEPHLSLQLPVVLSYKHLGTWVQNDAKPLRAIRSRVSAAKQAWAPLVRPFLSKKGILMRTKLQVFESLVLSRFLFNAHTWSLVLPSQLAEWAAGLRPMLYSFAKPLLRGQAPFSFDVDTLCGVCELLAPLDLLHVARLRYFKRMLDHCPTTLWHMLKATAAAEGSWLDHLRGSFQWLCRFSHAKFGLSAEAGL</sequence>
<feature type="compositionally biased region" description="Basic and acidic residues" evidence="2">
    <location>
        <begin position="414"/>
        <end position="429"/>
    </location>
</feature>
<dbReference type="EMBL" id="CAMXCT030003269">
    <property type="protein sequence ID" value="CAL4790762.1"/>
    <property type="molecule type" value="Genomic_DNA"/>
</dbReference>
<evidence type="ECO:0000259" key="4">
    <source>
        <dbReference type="PROSITE" id="PS50879"/>
    </source>
</evidence>
<reference evidence="6 7" key="2">
    <citation type="submission" date="2024-05" db="EMBL/GenBank/DDBJ databases">
        <authorList>
            <person name="Chen Y."/>
            <person name="Shah S."/>
            <person name="Dougan E. K."/>
            <person name="Thang M."/>
            <person name="Chan C."/>
        </authorList>
    </citation>
    <scope>NUCLEOTIDE SEQUENCE [LARGE SCALE GENOMIC DNA]</scope>
</reference>